<sequence length="90" mass="11327">MSRQPYNIHSIYIEWRRRGEELRRRRSNLGLHRQRQRPSPVMQQRRASLETRGEELRWRRAGESFTGDTWVEELDWRRGDRELHMRYEYL</sequence>
<accession>A0A8S9SSM1</accession>
<evidence type="ECO:0000256" key="1">
    <source>
        <dbReference type="SAM" id="MobiDB-lite"/>
    </source>
</evidence>
<protein>
    <submittedName>
        <fullName evidence="2">Uncharacterized protein</fullName>
    </submittedName>
</protein>
<gene>
    <name evidence="2" type="ORF">F2Q69_00033620</name>
</gene>
<feature type="compositionally biased region" description="Basic residues" evidence="1">
    <location>
        <begin position="27"/>
        <end position="36"/>
    </location>
</feature>
<dbReference type="EMBL" id="QGKX02000004">
    <property type="protein sequence ID" value="KAF3603143.1"/>
    <property type="molecule type" value="Genomic_DNA"/>
</dbReference>
<reference evidence="2" key="1">
    <citation type="submission" date="2019-12" db="EMBL/GenBank/DDBJ databases">
        <title>Genome sequencing and annotation of Brassica cretica.</title>
        <authorList>
            <person name="Studholme D.J."/>
            <person name="Sarris P."/>
        </authorList>
    </citation>
    <scope>NUCLEOTIDE SEQUENCE</scope>
    <source>
        <strain evidence="2">PFS-109/04</strain>
        <tissue evidence="2">Leaf</tissue>
    </source>
</reference>
<proteinExistence type="predicted"/>
<dbReference type="AlphaFoldDB" id="A0A8S9SSM1"/>
<feature type="region of interest" description="Disordered" evidence="1">
    <location>
        <begin position="27"/>
        <end position="46"/>
    </location>
</feature>
<organism evidence="2 3">
    <name type="scientific">Brassica cretica</name>
    <name type="common">Mustard</name>
    <dbReference type="NCBI Taxonomy" id="69181"/>
    <lineage>
        <taxon>Eukaryota</taxon>
        <taxon>Viridiplantae</taxon>
        <taxon>Streptophyta</taxon>
        <taxon>Embryophyta</taxon>
        <taxon>Tracheophyta</taxon>
        <taxon>Spermatophyta</taxon>
        <taxon>Magnoliopsida</taxon>
        <taxon>eudicotyledons</taxon>
        <taxon>Gunneridae</taxon>
        <taxon>Pentapetalae</taxon>
        <taxon>rosids</taxon>
        <taxon>malvids</taxon>
        <taxon>Brassicales</taxon>
        <taxon>Brassicaceae</taxon>
        <taxon>Brassiceae</taxon>
        <taxon>Brassica</taxon>
    </lineage>
</organism>
<comment type="caution">
    <text evidence="2">The sequence shown here is derived from an EMBL/GenBank/DDBJ whole genome shotgun (WGS) entry which is preliminary data.</text>
</comment>
<evidence type="ECO:0000313" key="3">
    <source>
        <dbReference type="Proteomes" id="UP000712600"/>
    </source>
</evidence>
<dbReference type="Proteomes" id="UP000712600">
    <property type="component" value="Unassembled WGS sequence"/>
</dbReference>
<evidence type="ECO:0000313" key="2">
    <source>
        <dbReference type="EMBL" id="KAF3603143.1"/>
    </source>
</evidence>
<name>A0A8S9SSM1_BRACR</name>